<feature type="domain" description="Transposase IS204/IS1001/IS1096/IS1165 zinc-finger" evidence="1">
    <location>
        <begin position="54"/>
        <end position="98"/>
    </location>
</feature>
<sequence>MLLGLVTGCRRGCSLLRCEGRANDAVSAAGRGAGRGEADKELVRVTARTHPAVPAVCPGCGQASSWEHSRHVRHVADEAVGGRPVVIDLSVRRRYCEHSACAKQTFAEQVVG</sequence>
<reference evidence="3" key="1">
    <citation type="journal article" date="2019" name="Int. J. Syst. Evol. Microbiol.">
        <title>The Global Catalogue of Microorganisms (GCM) 10K type strain sequencing project: providing services to taxonomists for standard genome sequencing and annotation.</title>
        <authorList>
            <consortium name="The Broad Institute Genomics Platform"/>
            <consortium name="The Broad Institute Genome Sequencing Center for Infectious Disease"/>
            <person name="Wu L."/>
            <person name="Ma J."/>
        </authorList>
    </citation>
    <scope>NUCLEOTIDE SEQUENCE [LARGE SCALE GENOMIC DNA]</scope>
    <source>
        <strain evidence="3">CECT 8064</strain>
    </source>
</reference>
<dbReference type="Proteomes" id="UP001595990">
    <property type="component" value="Unassembled WGS sequence"/>
</dbReference>
<dbReference type="PANTHER" id="PTHR33498:SF1">
    <property type="entry name" value="TRANSPOSASE FOR INSERTION SEQUENCE ELEMENT IS1557"/>
    <property type="match status" value="1"/>
</dbReference>
<dbReference type="EMBL" id="JBHSFS010000029">
    <property type="protein sequence ID" value="MFC4517954.1"/>
    <property type="molecule type" value="Genomic_DNA"/>
</dbReference>
<keyword evidence="3" id="KW-1185">Reference proteome</keyword>
<dbReference type="InterPro" id="IPR029261">
    <property type="entry name" value="Transposase_Znf"/>
</dbReference>
<dbReference type="InterPro" id="IPR047951">
    <property type="entry name" value="Transpos_ISL3"/>
</dbReference>
<dbReference type="Pfam" id="PF14690">
    <property type="entry name" value="Zn_ribbon_ISL3"/>
    <property type="match status" value="1"/>
</dbReference>
<evidence type="ECO:0000259" key="1">
    <source>
        <dbReference type="Pfam" id="PF14690"/>
    </source>
</evidence>
<organism evidence="2 3">
    <name type="scientific">Streptomyces ehimensis</name>
    <dbReference type="NCBI Taxonomy" id="68195"/>
    <lineage>
        <taxon>Bacteria</taxon>
        <taxon>Bacillati</taxon>
        <taxon>Actinomycetota</taxon>
        <taxon>Actinomycetes</taxon>
        <taxon>Kitasatosporales</taxon>
        <taxon>Streptomycetaceae</taxon>
        <taxon>Streptomyces</taxon>
    </lineage>
</organism>
<dbReference type="PANTHER" id="PTHR33498">
    <property type="entry name" value="TRANSPOSASE FOR INSERTION SEQUENCE ELEMENT IS1557"/>
    <property type="match status" value="1"/>
</dbReference>
<comment type="caution">
    <text evidence="2">The sequence shown here is derived from an EMBL/GenBank/DDBJ whole genome shotgun (WGS) entry which is preliminary data.</text>
</comment>
<proteinExistence type="predicted"/>
<dbReference type="RefSeq" id="WP_417924356.1">
    <property type="nucleotide sequence ID" value="NZ_JBHSFS010000029.1"/>
</dbReference>
<evidence type="ECO:0000313" key="3">
    <source>
        <dbReference type="Proteomes" id="UP001595990"/>
    </source>
</evidence>
<gene>
    <name evidence="2" type="ORF">ACFPEN_34375</name>
</gene>
<name>A0ABV9BV31_9ACTN</name>
<protein>
    <submittedName>
        <fullName evidence="2">Transposase family protein</fullName>
    </submittedName>
</protein>
<accession>A0ABV9BV31</accession>
<evidence type="ECO:0000313" key="2">
    <source>
        <dbReference type="EMBL" id="MFC4517954.1"/>
    </source>
</evidence>